<feature type="transmembrane region" description="Helical" evidence="6">
    <location>
        <begin position="1000"/>
        <end position="1017"/>
    </location>
</feature>
<dbReference type="SUPFAM" id="SSF56112">
    <property type="entry name" value="Protein kinase-like (PK-like)"/>
    <property type="match status" value="2"/>
</dbReference>
<dbReference type="OMA" id="NERANWE"/>
<feature type="transmembrane region" description="Helical" evidence="6">
    <location>
        <begin position="1056"/>
        <end position="1076"/>
    </location>
</feature>
<organism evidence="8 9">
    <name type="scientific">Pseudocohnilembus persalinus</name>
    <name type="common">Ciliate</name>
    <dbReference type="NCBI Taxonomy" id="266149"/>
    <lineage>
        <taxon>Eukaryota</taxon>
        <taxon>Sar</taxon>
        <taxon>Alveolata</taxon>
        <taxon>Ciliophora</taxon>
        <taxon>Intramacronucleata</taxon>
        <taxon>Oligohymenophorea</taxon>
        <taxon>Scuticociliatia</taxon>
        <taxon>Philasterida</taxon>
        <taxon>Pseudocohnilembidae</taxon>
        <taxon>Pseudocohnilembus</taxon>
    </lineage>
</organism>
<evidence type="ECO:0000256" key="1">
    <source>
        <dbReference type="ARBA" id="ARBA00022679"/>
    </source>
</evidence>
<proteinExistence type="predicted"/>
<evidence type="ECO:0000256" key="6">
    <source>
        <dbReference type="SAM" id="Phobius"/>
    </source>
</evidence>
<comment type="caution">
    <text evidence="8">The sequence shown here is derived from an EMBL/GenBank/DDBJ whole genome shotgun (WGS) entry which is preliminary data.</text>
</comment>
<reference evidence="8 9" key="1">
    <citation type="journal article" date="2015" name="Sci. Rep.">
        <title>Genome of the facultative scuticociliatosis pathogen Pseudocohnilembus persalinus provides insight into its virulence through horizontal gene transfer.</title>
        <authorList>
            <person name="Xiong J."/>
            <person name="Wang G."/>
            <person name="Cheng J."/>
            <person name="Tian M."/>
            <person name="Pan X."/>
            <person name="Warren A."/>
            <person name="Jiang C."/>
            <person name="Yuan D."/>
            <person name="Miao W."/>
        </authorList>
    </citation>
    <scope>NUCLEOTIDE SEQUENCE [LARGE SCALE GENOMIC DNA]</scope>
    <source>
        <strain evidence="8">36N120E</strain>
    </source>
</reference>
<evidence type="ECO:0000256" key="2">
    <source>
        <dbReference type="ARBA" id="ARBA00022741"/>
    </source>
</evidence>
<feature type="domain" description="Protein kinase" evidence="7">
    <location>
        <begin position="22"/>
        <end position="271"/>
    </location>
</feature>
<gene>
    <name evidence="8" type="ORF">PPERSA_05756</name>
</gene>
<feature type="transmembrane region" description="Helical" evidence="6">
    <location>
        <begin position="906"/>
        <end position="929"/>
    </location>
</feature>
<dbReference type="InterPro" id="IPR000719">
    <property type="entry name" value="Prot_kinase_dom"/>
</dbReference>
<feature type="transmembrane region" description="Helical" evidence="6">
    <location>
        <begin position="961"/>
        <end position="988"/>
    </location>
</feature>
<dbReference type="GO" id="GO:0004674">
    <property type="term" value="F:protein serine/threonine kinase activity"/>
    <property type="evidence" value="ECO:0007669"/>
    <property type="project" value="InterPro"/>
</dbReference>
<dbReference type="GO" id="GO:0010506">
    <property type="term" value="P:regulation of autophagy"/>
    <property type="evidence" value="ECO:0007669"/>
    <property type="project" value="InterPro"/>
</dbReference>
<feature type="compositionally biased region" description="Low complexity" evidence="5">
    <location>
        <begin position="687"/>
        <end position="698"/>
    </location>
</feature>
<dbReference type="SMART" id="SM00220">
    <property type="entry name" value="S_TKc"/>
    <property type="match status" value="1"/>
</dbReference>
<name>A0A0V0QI69_PSEPJ</name>
<sequence>MEYIDKIEDYEQELIADRYQFNRSKDLLYQDEKSSIFVAFDQKQNNSVIVQMLPVDSDNFINDGKQQNKQSFLTLKRLQENQKNYTHEIIDSVQSFKGHYVTIFQNNHIGSLNQYIQKSRYIDERLALQFFKQICLGLKSYHDLGIAHNSLNFENIIICKENIRISQLKQTVDHQYQAPEILEGQTGTIESDIWSLGIILFKMLTGEFYYSGSPQTIINNIAHENPNLPDSFDYIFPVNISEEIMHLIKSILVYDIQSRPTIDQILENQLVFNSRTEVQKKYKNFIKIPENYQSNYFFHEYTRDVQDHDSYQKEYTYVGFQKETQEIIKLKKTEIQNQRDIQKCVTNLLSFQQSHQQNLIQIHEFIQLDKETYVITEYCNQGYASAYIEQLKQKKSSTLLNEDQIDLALSEILQSMESLNKINKLHHGCFTPTNLYVHKGKLIIGEPLMINKQTQKKFKENAQAMDFFAPEFKENYFENKAVNFEKIDIWSFGMVFSYLVFGTILEFDNNNKPVFSFNVDMSEKNKNLLQRCLQVDPNERANWEDLKSQNMPFSFENRRQQDTAFSQNNNSRAAKRYQRNKKHYNLENPQKQLQQQQEDISPYISNNSSEVMGLSHNPQSFKVDDDVIYMDESFQQGNKNEIDFEKNLKLREKVRQGKQKNTKFTDLNESTKKLRQFQDDEISNDEQQFSSDQQIQQSKNKKQSKNYYDQNADDEKELTLNQARMLLRKQDNDVMRKKIRPQKINENDRMHLYKFFREFVNNSLYLIFKRADYKVYQFQLRNEYYASLYEITLLSNDQEFLIQLSDADLLKLVQDNNCFDNIYDKENHPNIEVVDSLHSGAFFWWAFFGLIICIAIIILKAFQVWKLDFWTILQYQRGKQKDEFTLKKDEIDDLKNEKKYLMHSQIFNYLEFAFLYYTHFQIFSFFYFVETDKCFGIKQIDDVDIMFDSAEFFFLKQGGSFFTQIIMTLFLFFIFHYFWSAFHIFLPLEMSSLFSDFKRLFAPLRVISFVFGCWILNRIGGLMSYEPTYASDDQGIIGALLSSGNSVGVFGFIPEIFELILFLIDVGVDFILYKAVEAQKIARIKNMKKNGQNIIDNTIVALGQVKNKNRNKRISQLSRIK</sequence>
<dbReference type="GO" id="GO:0000407">
    <property type="term" value="C:phagophore assembly site"/>
    <property type="evidence" value="ECO:0007669"/>
    <property type="project" value="TreeGrafter"/>
</dbReference>
<dbReference type="PANTHER" id="PTHR24348">
    <property type="entry name" value="SERINE/THREONINE-PROTEIN KINASE UNC-51-RELATED"/>
    <property type="match status" value="1"/>
</dbReference>
<keyword evidence="4" id="KW-0067">ATP-binding</keyword>
<dbReference type="InterPro" id="IPR045269">
    <property type="entry name" value="Atg1-like"/>
</dbReference>
<evidence type="ECO:0000256" key="5">
    <source>
        <dbReference type="SAM" id="MobiDB-lite"/>
    </source>
</evidence>
<dbReference type="GO" id="GO:0005776">
    <property type="term" value="C:autophagosome"/>
    <property type="evidence" value="ECO:0007669"/>
    <property type="project" value="TreeGrafter"/>
</dbReference>
<dbReference type="PANTHER" id="PTHR24348:SF22">
    <property type="entry name" value="NON-SPECIFIC SERINE_THREONINE PROTEIN KINASE"/>
    <property type="match status" value="1"/>
</dbReference>
<evidence type="ECO:0000256" key="4">
    <source>
        <dbReference type="ARBA" id="ARBA00022840"/>
    </source>
</evidence>
<dbReference type="OrthoDB" id="10687976at2759"/>
<dbReference type="GO" id="GO:0005829">
    <property type="term" value="C:cytosol"/>
    <property type="evidence" value="ECO:0007669"/>
    <property type="project" value="TreeGrafter"/>
</dbReference>
<dbReference type="Proteomes" id="UP000054937">
    <property type="component" value="Unassembled WGS sequence"/>
</dbReference>
<dbReference type="AlphaFoldDB" id="A0A0V0QI69"/>
<accession>A0A0V0QI69</accession>
<keyword evidence="6" id="KW-0472">Membrane</keyword>
<dbReference type="InParanoid" id="A0A0V0QI69"/>
<evidence type="ECO:0000313" key="9">
    <source>
        <dbReference type="Proteomes" id="UP000054937"/>
    </source>
</evidence>
<feature type="transmembrane region" description="Helical" evidence="6">
    <location>
        <begin position="842"/>
        <end position="862"/>
    </location>
</feature>
<keyword evidence="3 8" id="KW-0418">Kinase</keyword>
<keyword evidence="6" id="KW-0812">Transmembrane</keyword>
<feature type="domain" description="Protein kinase" evidence="7">
    <location>
        <begin position="282"/>
        <end position="554"/>
    </location>
</feature>
<keyword evidence="2" id="KW-0547">Nucleotide-binding</keyword>
<dbReference type="GO" id="GO:0005524">
    <property type="term" value="F:ATP binding"/>
    <property type="evidence" value="ECO:0007669"/>
    <property type="project" value="UniProtKB-KW"/>
</dbReference>
<feature type="region of interest" description="Disordered" evidence="5">
    <location>
        <begin position="679"/>
        <end position="714"/>
    </location>
</feature>
<dbReference type="Pfam" id="PF00069">
    <property type="entry name" value="Pkinase"/>
    <property type="match status" value="2"/>
</dbReference>
<dbReference type="PROSITE" id="PS50011">
    <property type="entry name" value="PROTEIN_KINASE_DOM"/>
    <property type="match status" value="2"/>
</dbReference>
<dbReference type="GO" id="GO:0000045">
    <property type="term" value="P:autophagosome assembly"/>
    <property type="evidence" value="ECO:0007669"/>
    <property type="project" value="TreeGrafter"/>
</dbReference>
<evidence type="ECO:0000259" key="7">
    <source>
        <dbReference type="PROSITE" id="PS50011"/>
    </source>
</evidence>
<evidence type="ECO:0000313" key="8">
    <source>
        <dbReference type="EMBL" id="KRX01917.1"/>
    </source>
</evidence>
<dbReference type="Gene3D" id="1.10.510.10">
    <property type="entry name" value="Transferase(Phosphotransferase) domain 1"/>
    <property type="match status" value="2"/>
</dbReference>
<evidence type="ECO:0000256" key="3">
    <source>
        <dbReference type="ARBA" id="ARBA00022777"/>
    </source>
</evidence>
<dbReference type="EMBL" id="LDAU01000161">
    <property type="protein sequence ID" value="KRX01917.1"/>
    <property type="molecule type" value="Genomic_DNA"/>
</dbReference>
<keyword evidence="1" id="KW-0808">Transferase</keyword>
<keyword evidence="9" id="KW-1185">Reference proteome</keyword>
<protein>
    <submittedName>
        <fullName evidence="8">Protein kinase-like domain</fullName>
    </submittedName>
</protein>
<dbReference type="InterPro" id="IPR011009">
    <property type="entry name" value="Kinase-like_dom_sf"/>
</dbReference>
<dbReference type="GO" id="GO:0016020">
    <property type="term" value="C:membrane"/>
    <property type="evidence" value="ECO:0007669"/>
    <property type="project" value="TreeGrafter"/>
</dbReference>
<keyword evidence="6" id="KW-1133">Transmembrane helix</keyword>